<evidence type="ECO:0000313" key="4">
    <source>
        <dbReference type="EMBL" id="KIY45342.1"/>
    </source>
</evidence>
<dbReference type="InterPro" id="IPR036873">
    <property type="entry name" value="Rhodanese-like_dom_sf"/>
</dbReference>
<evidence type="ECO:0000256" key="2">
    <source>
        <dbReference type="ARBA" id="ARBA00022737"/>
    </source>
</evidence>
<gene>
    <name evidence="4" type="ORF">FISHEDRAFT_49367</name>
</gene>
<protein>
    <submittedName>
        <fullName evidence="4">Rhodanese-like protein</fullName>
    </submittedName>
</protein>
<organism evidence="4 5">
    <name type="scientific">Fistulina hepatica ATCC 64428</name>
    <dbReference type="NCBI Taxonomy" id="1128425"/>
    <lineage>
        <taxon>Eukaryota</taxon>
        <taxon>Fungi</taxon>
        <taxon>Dikarya</taxon>
        <taxon>Basidiomycota</taxon>
        <taxon>Agaricomycotina</taxon>
        <taxon>Agaricomycetes</taxon>
        <taxon>Agaricomycetidae</taxon>
        <taxon>Agaricales</taxon>
        <taxon>Fistulinaceae</taxon>
        <taxon>Fistulina</taxon>
    </lineage>
</organism>
<dbReference type="GO" id="GO:0004792">
    <property type="term" value="F:thiosulfate-cyanide sulfurtransferase activity"/>
    <property type="evidence" value="ECO:0007669"/>
    <property type="project" value="TreeGrafter"/>
</dbReference>
<accession>A0A0D7A2W9</accession>
<feature type="domain" description="Rhodanese" evidence="3">
    <location>
        <begin position="185"/>
        <end position="309"/>
    </location>
</feature>
<dbReference type="SUPFAM" id="SSF52821">
    <property type="entry name" value="Rhodanese/Cell cycle control phosphatase"/>
    <property type="match status" value="2"/>
</dbReference>
<dbReference type="PANTHER" id="PTHR11364:SF27">
    <property type="entry name" value="SULFURTRANSFERASE"/>
    <property type="match status" value="1"/>
</dbReference>
<dbReference type="GO" id="GO:0005739">
    <property type="term" value="C:mitochondrion"/>
    <property type="evidence" value="ECO:0007669"/>
    <property type="project" value="TreeGrafter"/>
</dbReference>
<sequence length="311" mass="34045">MRRYATSKSTTPYILTPSAAKSASNVKFLDASWFMPNSTRHAREEFLSKRIPGAQFLDLDEVASPHELGLKHMMPSNQVFAEACEKFGVEPSSHVVLYDTHGVFSSPRALFMFRSFGHSNSSIIDGGLPRWETEGLPLTSEPAETPKPTEYQVPAVDVKSHTLCDPGRLKFSGDMIAKSYEASELVLDARSKGRFLGTNPEPRPGLSSGHMPNSMSLPFNIFLRKNSYAGGEYTTFLPVPELRKALVEAVGEERTQAILNGSLLVTTSCGSGMTAAVLWLGLKMLGVAEVSLYDESWTGYAMRADSPIQKA</sequence>
<dbReference type="SMART" id="SM00450">
    <property type="entry name" value="RHOD"/>
    <property type="match status" value="2"/>
</dbReference>
<keyword evidence="1" id="KW-0808">Transferase</keyword>
<dbReference type="Proteomes" id="UP000054144">
    <property type="component" value="Unassembled WGS sequence"/>
</dbReference>
<name>A0A0D7A2W9_9AGAR</name>
<dbReference type="CDD" id="cd01448">
    <property type="entry name" value="TST_Repeat_1"/>
    <property type="match status" value="1"/>
</dbReference>
<dbReference type="Pfam" id="PF00581">
    <property type="entry name" value="Rhodanese"/>
    <property type="match status" value="1"/>
</dbReference>
<dbReference type="AlphaFoldDB" id="A0A0D7A2W9"/>
<keyword evidence="5" id="KW-1185">Reference proteome</keyword>
<dbReference type="CDD" id="cd01449">
    <property type="entry name" value="TST_Repeat_2"/>
    <property type="match status" value="1"/>
</dbReference>
<evidence type="ECO:0000259" key="3">
    <source>
        <dbReference type="PROSITE" id="PS50206"/>
    </source>
</evidence>
<reference evidence="4 5" key="1">
    <citation type="journal article" date="2015" name="Fungal Genet. Biol.">
        <title>Evolution of novel wood decay mechanisms in Agaricales revealed by the genome sequences of Fistulina hepatica and Cylindrobasidium torrendii.</title>
        <authorList>
            <person name="Floudas D."/>
            <person name="Held B.W."/>
            <person name="Riley R."/>
            <person name="Nagy L.G."/>
            <person name="Koehler G."/>
            <person name="Ransdell A.S."/>
            <person name="Younus H."/>
            <person name="Chow J."/>
            <person name="Chiniquy J."/>
            <person name="Lipzen A."/>
            <person name="Tritt A."/>
            <person name="Sun H."/>
            <person name="Haridas S."/>
            <person name="LaButti K."/>
            <person name="Ohm R.A."/>
            <person name="Kues U."/>
            <person name="Blanchette R.A."/>
            <person name="Grigoriev I.V."/>
            <person name="Minto R.E."/>
            <person name="Hibbett D.S."/>
        </authorList>
    </citation>
    <scope>NUCLEOTIDE SEQUENCE [LARGE SCALE GENOMIC DNA]</scope>
    <source>
        <strain evidence="4 5">ATCC 64428</strain>
    </source>
</reference>
<dbReference type="EMBL" id="KN882048">
    <property type="protein sequence ID" value="KIY45342.1"/>
    <property type="molecule type" value="Genomic_DNA"/>
</dbReference>
<dbReference type="InterPro" id="IPR045078">
    <property type="entry name" value="TST/MPST-like"/>
</dbReference>
<feature type="domain" description="Rhodanese" evidence="3">
    <location>
        <begin position="22"/>
        <end position="140"/>
    </location>
</feature>
<dbReference type="Gene3D" id="3.40.250.10">
    <property type="entry name" value="Rhodanese-like domain"/>
    <property type="match status" value="2"/>
</dbReference>
<proteinExistence type="predicted"/>
<dbReference type="PROSITE" id="PS50206">
    <property type="entry name" value="RHODANESE_3"/>
    <property type="match status" value="2"/>
</dbReference>
<evidence type="ECO:0000313" key="5">
    <source>
        <dbReference type="Proteomes" id="UP000054144"/>
    </source>
</evidence>
<dbReference type="OrthoDB" id="270167at2759"/>
<dbReference type="PANTHER" id="PTHR11364">
    <property type="entry name" value="THIOSULFATE SULFERTANSFERASE"/>
    <property type="match status" value="1"/>
</dbReference>
<keyword evidence="2" id="KW-0677">Repeat</keyword>
<evidence type="ECO:0000256" key="1">
    <source>
        <dbReference type="ARBA" id="ARBA00022679"/>
    </source>
</evidence>
<dbReference type="InterPro" id="IPR001763">
    <property type="entry name" value="Rhodanese-like_dom"/>
</dbReference>